<name>A0A6A5ZDN5_9PLEO</name>
<organism evidence="2 3">
    <name type="scientific">Lophiotrema nucula</name>
    <dbReference type="NCBI Taxonomy" id="690887"/>
    <lineage>
        <taxon>Eukaryota</taxon>
        <taxon>Fungi</taxon>
        <taxon>Dikarya</taxon>
        <taxon>Ascomycota</taxon>
        <taxon>Pezizomycotina</taxon>
        <taxon>Dothideomycetes</taxon>
        <taxon>Pleosporomycetidae</taxon>
        <taxon>Pleosporales</taxon>
        <taxon>Lophiotremataceae</taxon>
        <taxon>Lophiotrema</taxon>
    </lineage>
</organism>
<dbReference type="EMBL" id="ML977320">
    <property type="protein sequence ID" value="KAF2116468.1"/>
    <property type="molecule type" value="Genomic_DNA"/>
</dbReference>
<sequence length="206" mass="22286">MKSIISIPVAGLALLNAGLGLCQTSVEDIITDIAGSMRADHSTFWAADPQNQAAAAAFALANGHMTIRDADPNNRWRNADPATQTNWSRAYARLSSGTGFVFWKDIEDIPESADPNWQAEKNEMMNSGKMFEIIQVDRDNTGSFVQIWPSELAEVDISQCTWTACGTTTCSTGEETAHSMYSNNINIAARCPGNAEDGNAMTLCCP</sequence>
<evidence type="ECO:0000313" key="2">
    <source>
        <dbReference type="EMBL" id="KAF2116468.1"/>
    </source>
</evidence>
<evidence type="ECO:0000313" key="3">
    <source>
        <dbReference type="Proteomes" id="UP000799770"/>
    </source>
</evidence>
<dbReference type="OrthoDB" id="10386958at2759"/>
<accession>A0A6A5ZDN5</accession>
<reference evidence="2" key="1">
    <citation type="journal article" date="2020" name="Stud. Mycol.">
        <title>101 Dothideomycetes genomes: a test case for predicting lifestyles and emergence of pathogens.</title>
        <authorList>
            <person name="Haridas S."/>
            <person name="Albert R."/>
            <person name="Binder M."/>
            <person name="Bloem J."/>
            <person name="Labutti K."/>
            <person name="Salamov A."/>
            <person name="Andreopoulos B."/>
            <person name="Baker S."/>
            <person name="Barry K."/>
            <person name="Bills G."/>
            <person name="Bluhm B."/>
            <person name="Cannon C."/>
            <person name="Castanera R."/>
            <person name="Culley D."/>
            <person name="Daum C."/>
            <person name="Ezra D."/>
            <person name="Gonzalez J."/>
            <person name="Henrissat B."/>
            <person name="Kuo A."/>
            <person name="Liang C."/>
            <person name="Lipzen A."/>
            <person name="Lutzoni F."/>
            <person name="Magnuson J."/>
            <person name="Mondo S."/>
            <person name="Nolan M."/>
            <person name="Ohm R."/>
            <person name="Pangilinan J."/>
            <person name="Park H.-J."/>
            <person name="Ramirez L."/>
            <person name="Alfaro M."/>
            <person name="Sun H."/>
            <person name="Tritt A."/>
            <person name="Yoshinaga Y."/>
            <person name="Zwiers L.-H."/>
            <person name="Turgeon B."/>
            <person name="Goodwin S."/>
            <person name="Spatafora J."/>
            <person name="Crous P."/>
            <person name="Grigoriev I."/>
        </authorList>
    </citation>
    <scope>NUCLEOTIDE SEQUENCE</scope>
    <source>
        <strain evidence="2">CBS 627.86</strain>
    </source>
</reference>
<dbReference type="Proteomes" id="UP000799770">
    <property type="component" value="Unassembled WGS sequence"/>
</dbReference>
<feature type="chain" id="PRO_5025379058" description="SCP domain-containing protein" evidence="1">
    <location>
        <begin position="21"/>
        <end position="206"/>
    </location>
</feature>
<evidence type="ECO:0000256" key="1">
    <source>
        <dbReference type="SAM" id="SignalP"/>
    </source>
</evidence>
<keyword evidence="3" id="KW-1185">Reference proteome</keyword>
<keyword evidence="1" id="KW-0732">Signal</keyword>
<evidence type="ECO:0008006" key="4">
    <source>
        <dbReference type="Google" id="ProtNLM"/>
    </source>
</evidence>
<feature type="signal peptide" evidence="1">
    <location>
        <begin position="1"/>
        <end position="20"/>
    </location>
</feature>
<gene>
    <name evidence="2" type="ORF">BDV96DRAFT_598376</name>
</gene>
<dbReference type="AlphaFoldDB" id="A0A6A5ZDN5"/>
<proteinExistence type="predicted"/>
<protein>
    <recommendedName>
        <fullName evidence="4">SCP domain-containing protein</fullName>
    </recommendedName>
</protein>